<evidence type="ECO:0000259" key="8">
    <source>
        <dbReference type="PROSITE" id="PS51194"/>
    </source>
</evidence>
<dbReference type="GO" id="GO:0003724">
    <property type="term" value="F:RNA helicase activity"/>
    <property type="evidence" value="ECO:0007669"/>
    <property type="project" value="UniProtKB-EC"/>
</dbReference>
<dbReference type="AlphaFoldDB" id="A0AAF3FC41"/>
<dbReference type="InterPro" id="IPR001650">
    <property type="entry name" value="Helicase_C-like"/>
</dbReference>
<dbReference type="PROSITE" id="PS51194">
    <property type="entry name" value="HELICASE_CTER"/>
    <property type="match status" value="1"/>
</dbReference>
<dbReference type="InterPro" id="IPR011545">
    <property type="entry name" value="DEAD/DEAH_box_helicase_dom"/>
</dbReference>
<dbReference type="CDD" id="cd18787">
    <property type="entry name" value="SF2_C_DEAD"/>
    <property type="match status" value="1"/>
</dbReference>
<evidence type="ECO:0000256" key="3">
    <source>
        <dbReference type="ARBA" id="ARBA00022801"/>
    </source>
</evidence>
<dbReference type="InterPro" id="IPR000629">
    <property type="entry name" value="RNA-helicase_DEAD-box_CS"/>
</dbReference>
<dbReference type="InterPro" id="IPR014001">
    <property type="entry name" value="Helicase_ATP-bd"/>
</dbReference>
<dbReference type="PROSITE" id="PS51192">
    <property type="entry name" value="HELICASE_ATP_BIND_1"/>
    <property type="match status" value="1"/>
</dbReference>
<evidence type="ECO:0000256" key="5">
    <source>
        <dbReference type="ARBA" id="ARBA00022840"/>
    </source>
</evidence>
<evidence type="ECO:0000256" key="2">
    <source>
        <dbReference type="ARBA" id="ARBA00022741"/>
    </source>
</evidence>
<sequence length="648" mass="72816">MYRRISSTSKLSTSSNESIIGKTEENMTCGEVLQWIHQTSIEVISNAQEQGRRLKAVLSVIELNGIDGAFDRVGRYELIILVEIINTDGSWSSESALRLLLRFRAIWPKATSGSTVKAHRSILLTALDQIVKKFKPQLQQVATVRKDKAGGLSKCDQKMQQLGKALMEIRINAPFFTSSAPTSKHHMMEELFEEIDEKKMFSQWAAQNRDQPVVDEFADLKPVIKDVRTTTRKVSTEAAVLLRRQLGLEVRSTNSSNHTDIPAPVETFEEGVEGNVHLLEQFRKNNFTKPSPVQCQMWPILLKGIDCVGISQTGSGKTLAFLVPAFLHCDAQLKHYAAGEKRPCPSVLVLTPTRELALQIHSEVQKYSYNDYKSVCLYGGAYRGEQIATCANGVEIAIATPGRLADLASQGSVCLKTVTYVVLDEADRMLDLGFDADIRRIMLEIRPDRVTVLTSATWPETVSTLSEKYLKNSVICNVGTLDLTACKSVRQYFEWFEDEDFKKNRLEEVMSTLVQIHDKKLKLLVFVSQKVYADHVASDLIMIGVNAQALHSGRSQQDRENTLKDFRTGRVRVLIATDLASRGIDVPDVTHVINYDFPSEIEEYVHRVGRTGRAGKKGEALTFVTYRSRFHLAKLIDILEKSDQIWCI</sequence>
<keyword evidence="4 6" id="KW-0347">Helicase</keyword>
<keyword evidence="9" id="KW-1185">Reference proteome</keyword>
<accession>A0AAF3FC41</accession>
<name>A0AAF3FC41_9BILA</name>
<dbReference type="SMART" id="SM00490">
    <property type="entry name" value="HELICc"/>
    <property type="match status" value="1"/>
</dbReference>
<dbReference type="Pfam" id="PF00271">
    <property type="entry name" value="Helicase_C"/>
    <property type="match status" value="1"/>
</dbReference>
<protein>
    <recommendedName>
        <fullName evidence="1">RNA helicase</fullName>
        <ecNumber evidence="1">3.6.4.13</ecNumber>
    </recommendedName>
</protein>
<reference evidence="10" key="1">
    <citation type="submission" date="2024-02" db="UniProtKB">
        <authorList>
            <consortium name="WormBaseParasite"/>
        </authorList>
    </citation>
    <scope>IDENTIFICATION</scope>
</reference>
<dbReference type="GO" id="GO:0003676">
    <property type="term" value="F:nucleic acid binding"/>
    <property type="evidence" value="ECO:0007669"/>
    <property type="project" value="InterPro"/>
</dbReference>
<feature type="domain" description="Helicase ATP-binding" evidence="7">
    <location>
        <begin position="298"/>
        <end position="476"/>
    </location>
</feature>
<dbReference type="Proteomes" id="UP000887575">
    <property type="component" value="Unassembled WGS sequence"/>
</dbReference>
<evidence type="ECO:0000313" key="10">
    <source>
        <dbReference type="WBParaSite" id="MBELARI_LOCUS4523"/>
    </source>
</evidence>
<organism evidence="9 10">
    <name type="scientific">Mesorhabditis belari</name>
    <dbReference type="NCBI Taxonomy" id="2138241"/>
    <lineage>
        <taxon>Eukaryota</taxon>
        <taxon>Metazoa</taxon>
        <taxon>Ecdysozoa</taxon>
        <taxon>Nematoda</taxon>
        <taxon>Chromadorea</taxon>
        <taxon>Rhabditida</taxon>
        <taxon>Rhabditina</taxon>
        <taxon>Rhabditomorpha</taxon>
        <taxon>Rhabditoidea</taxon>
        <taxon>Rhabditidae</taxon>
        <taxon>Mesorhabditinae</taxon>
        <taxon>Mesorhabditis</taxon>
    </lineage>
</organism>
<keyword evidence="5 6" id="KW-0067">ATP-binding</keyword>
<dbReference type="SUPFAM" id="SSF52540">
    <property type="entry name" value="P-loop containing nucleoside triphosphate hydrolases"/>
    <property type="match status" value="1"/>
</dbReference>
<dbReference type="GO" id="GO:0005524">
    <property type="term" value="F:ATP binding"/>
    <property type="evidence" value="ECO:0007669"/>
    <property type="project" value="UniProtKB-KW"/>
</dbReference>
<dbReference type="GO" id="GO:0043186">
    <property type="term" value="C:P granule"/>
    <property type="evidence" value="ECO:0007669"/>
    <property type="project" value="UniProtKB-ARBA"/>
</dbReference>
<dbReference type="WBParaSite" id="MBELARI_LOCUS4523">
    <property type="protein sequence ID" value="MBELARI_LOCUS4523"/>
    <property type="gene ID" value="MBELARI_LOCUS4523"/>
</dbReference>
<feature type="domain" description="Helicase C-terminal" evidence="8">
    <location>
        <begin position="512"/>
        <end position="648"/>
    </location>
</feature>
<proteinExistence type="inferred from homology"/>
<evidence type="ECO:0000256" key="6">
    <source>
        <dbReference type="RuleBase" id="RU000492"/>
    </source>
</evidence>
<dbReference type="PANTHER" id="PTHR47958">
    <property type="entry name" value="ATP-DEPENDENT RNA HELICASE DBP3"/>
    <property type="match status" value="1"/>
</dbReference>
<dbReference type="PROSITE" id="PS00039">
    <property type="entry name" value="DEAD_ATP_HELICASE"/>
    <property type="match status" value="1"/>
</dbReference>
<dbReference type="EC" id="3.6.4.13" evidence="1"/>
<dbReference type="SMART" id="SM00487">
    <property type="entry name" value="DEXDc"/>
    <property type="match status" value="1"/>
</dbReference>
<dbReference type="InterPro" id="IPR027417">
    <property type="entry name" value="P-loop_NTPase"/>
</dbReference>
<evidence type="ECO:0000256" key="4">
    <source>
        <dbReference type="ARBA" id="ARBA00022806"/>
    </source>
</evidence>
<keyword evidence="3 6" id="KW-0378">Hydrolase</keyword>
<keyword evidence="2 6" id="KW-0547">Nucleotide-binding</keyword>
<evidence type="ECO:0000259" key="7">
    <source>
        <dbReference type="PROSITE" id="PS51192"/>
    </source>
</evidence>
<dbReference type="Pfam" id="PF00270">
    <property type="entry name" value="DEAD"/>
    <property type="match status" value="1"/>
</dbReference>
<comment type="similarity">
    <text evidence="6">Belongs to the DEAD box helicase family.</text>
</comment>
<evidence type="ECO:0000256" key="1">
    <source>
        <dbReference type="ARBA" id="ARBA00012552"/>
    </source>
</evidence>
<evidence type="ECO:0000313" key="9">
    <source>
        <dbReference type="Proteomes" id="UP000887575"/>
    </source>
</evidence>
<dbReference type="Gene3D" id="3.40.50.300">
    <property type="entry name" value="P-loop containing nucleotide triphosphate hydrolases"/>
    <property type="match status" value="2"/>
</dbReference>
<dbReference type="GO" id="GO:0016787">
    <property type="term" value="F:hydrolase activity"/>
    <property type="evidence" value="ECO:0007669"/>
    <property type="project" value="UniProtKB-KW"/>
</dbReference>